<feature type="compositionally biased region" description="Basic residues" evidence="1">
    <location>
        <begin position="37"/>
        <end position="66"/>
    </location>
</feature>
<gene>
    <name evidence="3" type="ORF">LSAT_V11C800427390</name>
</gene>
<proteinExistence type="predicted"/>
<dbReference type="EMBL" id="NBSK02000008">
    <property type="protein sequence ID" value="KAJ0194150.1"/>
    <property type="molecule type" value="Genomic_DNA"/>
</dbReference>
<protein>
    <submittedName>
        <fullName evidence="3">Uncharacterized protein</fullName>
    </submittedName>
</protein>
<evidence type="ECO:0000256" key="2">
    <source>
        <dbReference type="SAM" id="Phobius"/>
    </source>
</evidence>
<comment type="caution">
    <text evidence="3">The sequence shown here is derived from an EMBL/GenBank/DDBJ whole genome shotgun (WGS) entry which is preliminary data.</text>
</comment>
<feature type="transmembrane region" description="Helical" evidence="2">
    <location>
        <begin position="75"/>
        <end position="98"/>
    </location>
</feature>
<evidence type="ECO:0000313" key="3">
    <source>
        <dbReference type="EMBL" id="KAJ0194150.1"/>
    </source>
</evidence>
<name>A0A9R1UUM2_LACSA</name>
<keyword evidence="2" id="KW-1133">Transmembrane helix</keyword>
<sequence length="104" mass="12401">MDTRQAGRSKNRNRIHHKVRNLSLQKVVRHQVVTQKGKGKGSKGHKGLTRGYRRTGHKRRTGRKGRKEKTVIQRLILMIDVVFIINYVMFWKTLIMYFEMVWLL</sequence>
<keyword evidence="4" id="KW-1185">Reference proteome</keyword>
<keyword evidence="2" id="KW-0472">Membrane</keyword>
<evidence type="ECO:0000313" key="4">
    <source>
        <dbReference type="Proteomes" id="UP000235145"/>
    </source>
</evidence>
<organism evidence="3 4">
    <name type="scientific">Lactuca sativa</name>
    <name type="common">Garden lettuce</name>
    <dbReference type="NCBI Taxonomy" id="4236"/>
    <lineage>
        <taxon>Eukaryota</taxon>
        <taxon>Viridiplantae</taxon>
        <taxon>Streptophyta</taxon>
        <taxon>Embryophyta</taxon>
        <taxon>Tracheophyta</taxon>
        <taxon>Spermatophyta</taxon>
        <taxon>Magnoliopsida</taxon>
        <taxon>eudicotyledons</taxon>
        <taxon>Gunneridae</taxon>
        <taxon>Pentapetalae</taxon>
        <taxon>asterids</taxon>
        <taxon>campanulids</taxon>
        <taxon>Asterales</taxon>
        <taxon>Asteraceae</taxon>
        <taxon>Cichorioideae</taxon>
        <taxon>Cichorieae</taxon>
        <taxon>Lactucinae</taxon>
        <taxon>Lactuca</taxon>
    </lineage>
</organism>
<dbReference type="AlphaFoldDB" id="A0A9R1UUM2"/>
<evidence type="ECO:0000256" key="1">
    <source>
        <dbReference type="SAM" id="MobiDB-lite"/>
    </source>
</evidence>
<dbReference type="Proteomes" id="UP000235145">
    <property type="component" value="Unassembled WGS sequence"/>
</dbReference>
<reference evidence="3 4" key="1">
    <citation type="journal article" date="2017" name="Nat. Commun.">
        <title>Genome assembly with in vitro proximity ligation data and whole-genome triplication in lettuce.</title>
        <authorList>
            <person name="Reyes-Chin-Wo S."/>
            <person name="Wang Z."/>
            <person name="Yang X."/>
            <person name="Kozik A."/>
            <person name="Arikit S."/>
            <person name="Song C."/>
            <person name="Xia L."/>
            <person name="Froenicke L."/>
            <person name="Lavelle D.O."/>
            <person name="Truco M.J."/>
            <person name="Xia R."/>
            <person name="Zhu S."/>
            <person name="Xu C."/>
            <person name="Xu H."/>
            <person name="Xu X."/>
            <person name="Cox K."/>
            <person name="Korf I."/>
            <person name="Meyers B.C."/>
            <person name="Michelmore R.W."/>
        </authorList>
    </citation>
    <scope>NUCLEOTIDE SEQUENCE [LARGE SCALE GENOMIC DNA]</scope>
    <source>
        <strain evidence="4">cv. Salinas</strain>
        <tissue evidence="3">Seedlings</tissue>
    </source>
</reference>
<accession>A0A9R1UUM2</accession>
<keyword evidence="2" id="KW-0812">Transmembrane</keyword>
<feature type="region of interest" description="Disordered" evidence="1">
    <location>
        <begin position="33"/>
        <end position="66"/>
    </location>
</feature>